<proteinExistence type="predicted"/>
<dbReference type="EMBL" id="BMPZ01000010">
    <property type="protein sequence ID" value="GGI89710.1"/>
    <property type="molecule type" value="Genomic_DNA"/>
</dbReference>
<dbReference type="AlphaFoldDB" id="A0A917JZ11"/>
<dbReference type="InterPro" id="IPR021677">
    <property type="entry name" value="DUF2986"/>
</dbReference>
<feature type="region of interest" description="Disordered" evidence="1">
    <location>
        <begin position="1"/>
        <end position="30"/>
    </location>
</feature>
<organism evidence="2 3">
    <name type="scientific">Shewanella gelidii</name>
    <dbReference type="NCBI Taxonomy" id="1642821"/>
    <lineage>
        <taxon>Bacteria</taxon>
        <taxon>Pseudomonadati</taxon>
        <taxon>Pseudomonadota</taxon>
        <taxon>Gammaproteobacteria</taxon>
        <taxon>Alteromonadales</taxon>
        <taxon>Shewanellaceae</taxon>
        <taxon>Shewanella</taxon>
    </lineage>
</organism>
<protein>
    <recommendedName>
        <fullName evidence="4">DUF2986 domain-containing protein</fullName>
    </recommendedName>
</protein>
<feature type="compositionally biased region" description="Basic residues" evidence="1">
    <location>
        <begin position="1"/>
        <end position="22"/>
    </location>
</feature>
<evidence type="ECO:0000313" key="2">
    <source>
        <dbReference type="EMBL" id="GGI89710.1"/>
    </source>
</evidence>
<evidence type="ECO:0008006" key="4">
    <source>
        <dbReference type="Google" id="ProtNLM"/>
    </source>
</evidence>
<evidence type="ECO:0000313" key="3">
    <source>
        <dbReference type="Proteomes" id="UP000613743"/>
    </source>
</evidence>
<gene>
    <name evidence="2" type="ORF">GCM10009332_28820</name>
</gene>
<name>A0A917JZ11_9GAMM</name>
<dbReference type="Proteomes" id="UP000613743">
    <property type="component" value="Unassembled WGS sequence"/>
</dbReference>
<reference evidence="2" key="2">
    <citation type="submission" date="2020-09" db="EMBL/GenBank/DDBJ databases">
        <authorList>
            <person name="Sun Q."/>
            <person name="Ohkuma M."/>
        </authorList>
    </citation>
    <scope>NUCLEOTIDE SEQUENCE</scope>
    <source>
        <strain evidence="2">JCM 30804</strain>
    </source>
</reference>
<keyword evidence="3" id="KW-1185">Reference proteome</keyword>
<accession>A0A917JZ11</accession>
<comment type="caution">
    <text evidence="2">The sequence shown here is derived from an EMBL/GenBank/DDBJ whole genome shotgun (WGS) entry which is preliminary data.</text>
</comment>
<evidence type="ECO:0000256" key="1">
    <source>
        <dbReference type="SAM" id="MobiDB-lite"/>
    </source>
</evidence>
<dbReference type="RefSeq" id="WP_188922198.1">
    <property type="nucleotide sequence ID" value="NZ_BMPZ01000010.1"/>
</dbReference>
<sequence length="55" mass="6045">MNRTKKITLKHKAKQKKAKPKNGNKPAYISKAQRAILVDAPVSEGVSEMVEPTQG</sequence>
<reference evidence="2" key="1">
    <citation type="journal article" date="2014" name="Int. J. Syst. Evol. Microbiol.">
        <title>Complete genome sequence of Corynebacterium casei LMG S-19264T (=DSM 44701T), isolated from a smear-ripened cheese.</title>
        <authorList>
            <consortium name="US DOE Joint Genome Institute (JGI-PGF)"/>
            <person name="Walter F."/>
            <person name="Albersmeier A."/>
            <person name="Kalinowski J."/>
            <person name="Ruckert C."/>
        </authorList>
    </citation>
    <scope>NUCLEOTIDE SEQUENCE</scope>
    <source>
        <strain evidence="2">JCM 30804</strain>
    </source>
</reference>
<dbReference type="Pfam" id="PF11661">
    <property type="entry name" value="DUF2986"/>
    <property type="match status" value="1"/>
</dbReference>